<accession>A0AAV1IZS4</accession>
<evidence type="ECO:0000256" key="1">
    <source>
        <dbReference type="SAM" id="Phobius"/>
    </source>
</evidence>
<keyword evidence="2" id="KW-0732">Signal</keyword>
<evidence type="ECO:0000313" key="3">
    <source>
        <dbReference type="EMBL" id="CAK1541456.1"/>
    </source>
</evidence>
<feature type="chain" id="PRO_5043617651" evidence="2">
    <location>
        <begin position="18"/>
        <end position="234"/>
    </location>
</feature>
<dbReference type="Proteomes" id="UP001497472">
    <property type="component" value="Unassembled WGS sequence"/>
</dbReference>
<organism evidence="3 4">
    <name type="scientific">Leptosia nina</name>
    <dbReference type="NCBI Taxonomy" id="320188"/>
    <lineage>
        <taxon>Eukaryota</taxon>
        <taxon>Metazoa</taxon>
        <taxon>Ecdysozoa</taxon>
        <taxon>Arthropoda</taxon>
        <taxon>Hexapoda</taxon>
        <taxon>Insecta</taxon>
        <taxon>Pterygota</taxon>
        <taxon>Neoptera</taxon>
        <taxon>Endopterygota</taxon>
        <taxon>Lepidoptera</taxon>
        <taxon>Glossata</taxon>
        <taxon>Ditrysia</taxon>
        <taxon>Papilionoidea</taxon>
        <taxon>Pieridae</taxon>
        <taxon>Pierinae</taxon>
        <taxon>Leptosia</taxon>
    </lineage>
</organism>
<reference evidence="3 4" key="1">
    <citation type="submission" date="2023-11" db="EMBL/GenBank/DDBJ databases">
        <authorList>
            <person name="Okamura Y."/>
        </authorList>
    </citation>
    <scope>NUCLEOTIDE SEQUENCE [LARGE SCALE GENOMIC DNA]</scope>
</reference>
<feature type="transmembrane region" description="Helical" evidence="1">
    <location>
        <begin position="88"/>
        <end position="114"/>
    </location>
</feature>
<feature type="transmembrane region" description="Helical" evidence="1">
    <location>
        <begin position="33"/>
        <end position="50"/>
    </location>
</feature>
<proteinExistence type="predicted"/>
<gene>
    <name evidence="3" type="ORF">LNINA_LOCUS1440</name>
</gene>
<comment type="caution">
    <text evidence="3">The sequence shown here is derived from an EMBL/GenBank/DDBJ whole genome shotgun (WGS) entry which is preliminary data.</text>
</comment>
<keyword evidence="4" id="KW-1185">Reference proteome</keyword>
<name>A0AAV1IZS4_9NEOP</name>
<protein>
    <submittedName>
        <fullName evidence="3">Uncharacterized protein</fullName>
    </submittedName>
</protein>
<keyword evidence="1" id="KW-1133">Transmembrane helix</keyword>
<feature type="signal peptide" evidence="2">
    <location>
        <begin position="1"/>
        <end position="17"/>
    </location>
</feature>
<keyword evidence="1" id="KW-0472">Membrane</keyword>
<evidence type="ECO:0000256" key="2">
    <source>
        <dbReference type="SAM" id="SignalP"/>
    </source>
</evidence>
<evidence type="ECO:0000313" key="4">
    <source>
        <dbReference type="Proteomes" id="UP001497472"/>
    </source>
</evidence>
<dbReference type="AlphaFoldDB" id="A0AAV1IZS4"/>
<keyword evidence="1" id="KW-0812">Transmembrane</keyword>
<sequence>MILFILTNLALSLMVHLYTEWTDIMSNLDKMADGLPLFVSLAIVTYFATYKKELYELTEYMNKNFKWHSSVGLTNMTMQGSYKTAKNFAYFYTACTIFSVAMYVVLPVIGYLWFNHPLQPWIYKDVSGVFIVFVFLRQCIAQAFVALAVGQLGVFFACNSILLCGQLDLLCCSLRNVRYTALIQNNVAYEALNRQVFSISEDEEHNYTYNKSEMKESGYHYDEISMTKFMTKPP</sequence>
<dbReference type="EMBL" id="CAVLEF010000002">
    <property type="protein sequence ID" value="CAK1541456.1"/>
    <property type="molecule type" value="Genomic_DNA"/>
</dbReference>